<name>A0A1D8AXW6_9BACT</name>
<dbReference type="InterPro" id="IPR052516">
    <property type="entry name" value="N-heterocyclic_Hydroxylase"/>
</dbReference>
<keyword evidence="3" id="KW-1185">Reference proteome</keyword>
<dbReference type="SUPFAM" id="SSF56003">
    <property type="entry name" value="Molybdenum cofactor-binding domain"/>
    <property type="match status" value="1"/>
</dbReference>
<dbReference type="InterPro" id="IPR037165">
    <property type="entry name" value="AldOxase/xan_DH_Mopterin-bd_sf"/>
</dbReference>
<feature type="domain" description="Aldehyde oxidase/xanthine dehydrogenase second molybdopterin binding" evidence="1">
    <location>
        <begin position="3"/>
        <end position="81"/>
    </location>
</feature>
<evidence type="ECO:0000313" key="2">
    <source>
        <dbReference type="EMBL" id="AOS45717.1"/>
    </source>
</evidence>
<protein>
    <submittedName>
        <fullName evidence="2">Nicotinate dehydrogenase subunit B</fullName>
        <ecNumber evidence="2">1.17.2.1</ecNumber>
    </submittedName>
</protein>
<dbReference type="EC" id="1.17.2.1" evidence="2"/>
<keyword evidence="2" id="KW-0560">Oxidoreductase</keyword>
<dbReference type="EMBL" id="CP016094">
    <property type="protein sequence ID" value="AOS45717.1"/>
    <property type="molecule type" value="Genomic_DNA"/>
</dbReference>
<evidence type="ECO:0000313" key="3">
    <source>
        <dbReference type="Proteomes" id="UP000095228"/>
    </source>
</evidence>
<dbReference type="Pfam" id="PF20256">
    <property type="entry name" value="MoCoBD_2"/>
    <property type="match status" value="1"/>
</dbReference>
<dbReference type="STRING" id="1838286.Verru16b_02804"/>
<dbReference type="GO" id="GO:0016491">
    <property type="term" value="F:oxidoreductase activity"/>
    <property type="evidence" value="ECO:0007669"/>
    <property type="project" value="UniProtKB-KW"/>
</dbReference>
<reference evidence="2 3" key="1">
    <citation type="submission" date="2016-06" db="EMBL/GenBank/DDBJ databases">
        <title>Three novel species with peptidoglycan cell walls form the new genus Lacunisphaera gen. nov. in the family Opitutaceae of the verrucomicrobial subdivision 4.</title>
        <authorList>
            <person name="Rast P."/>
            <person name="Gloeckner I."/>
            <person name="Jogler M."/>
            <person name="Boedeker C."/>
            <person name="Jeske O."/>
            <person name="Wiegand S."/>
            <person name="Reinhardt R."/>
            <person name="Schumann P."/>
            <person name="Rohde M."/>
            <person name="Spring S."/>
            <person name="Gloeckner F.O."/>
            <person name="Jogler C."/>
        </authorList>
    </citation>
    <scope>NUCLEOTIDE SEQUENCE [LARGE SCALE GENOMIC DNA]</scope>
    <source>
        <strain evidence="2 3">IG16b</strain>
    </source>
</reference>
<dbReference type="PANTHER" id="PTHR47495:SF1">
    <property type="entry name" value="BLL3820 PROTEIN"/>
    <property type="match status" value="1"/>
</dbReference>
<accession>A0A1D8AXW6</accession>
<gene>
    <name evidence="2" type="primary">nicB_2</name>
    <name evidence="2" type="ORF">Verru16b_02804</name>
</gene>
<evidence type="ECO:0000259" key="1">
    <source>
        <dbReference type="Pfam" id="PF20256"/>
    </source>
</evidence>
<organism evidence="2 3">
    <name type="scientific">Lacunisphaera limnophila</name>
    <dbReference type="NCBI Taxonomy" id="1838286"/>
    <lineage>
        <taxon>Bacteria</taxon>
        <taxon>Pseudomonadati</taxon>
        <taxon>Verrucomicrobiota</taxon>
        <taxon>Opitutia</taxon>
        <taxon>Opitutales</taxon>
        <taxon>Opitutaceae</taxon>
        <taxon>Lacunisphaera</taxon>
    </lineage>
</organism>
<dbReference type="AlphaFoldDB" id="A0A1D8AXW6"/>
<proteinExistence type="predicted"/>
<dbReference type="PANTHER" id="PTHR47495">
    <property type="entry name" value="ALDEHYDE DEHYDROGENASE"/>
    <property type="match status" value="1"/>
</dbReference>
<dbReference type="Gene3D" id="3.30.365.10">
    <property type="entry name" value="Aldehyde oxidase/xanthine dehydrogenase, molybdopterin binding domain"/>
    <property type="match status" value="1"/>
</dbReference>
<sequence length="146" mass="15442">MVALVAEVAVNLESGELKVKRFVVAHDCGHVINPSSLLGTIEANLVQGLSRTLHEAVQFNAREVLSRDWVTYPILNSTETPGAVDVVMLNNRPDTKLYGAGEPATRPVAAVIGNALFDATGVRVRTIPFTRPALVAAFQAAGAVPA</sequence>
<dbReference type="KEGG" id="obg:Verru16b_02804"/>
<dbReference type="InterPro" id="IPR046867">
    <property type="entry name" value="AldOxase/xan_DH_MoCoBD2"/>
</dbReference>
<dbReference type="Proteomes" id="UP000095228">
    <property type="component" value="Chromosome"/>
</dbReference>